<dbReference type="Gene3D" id="1.25.40.10">
    <property type="entry name" value="Tetratricopeptide repeat domain"/>
    <property type="match status" value="1"/>
</dbReference>
<name>A0A134BE55_9PORP</name>
<keyword evidence="5" id="KW-1185">Reference proteome</keyword>
<evidence type="ECO:0000256" key="2">
    <source>
        <dbReference type="ARBA" id="ARBA00022803"/>
    </source>
</evidence>
<dbReference type="PROSITE" id="PS50005">
    <property type="entry name" value="TPR"/>
    <property type="match status" value="2"/>
</dbReference>
<feature type="repeat" description="TPR" evidence="3">
    <location>
        <begin position="343"/>
        <end position="376"/>
    </location>
</feature>
<sequence>MRGREGAIAIRGNVVSLSNIVVSRSFARPKALLEQVVTPREWGRLTYYTNPYMTIKMKSYLGYIATLCLLTPFSGVAQRSNVRAADRLLQSDKPNYTEIRRLIKLAEEHEETKGDAYTYYVKGLVEHTLYKTEFRKVTTPGSVGDTAKMFRHVIDELVGWRRADSIERQPDPSTGRIVLKYQKKIQDYVREDAPKMYEAGLFWLDRKKYAESTAAFSAALEAQRLLLPVGHKELPTDTTVANLAYYALVSAYTGELYPEVIRLGELYRDVAANKNEVYQFLAKAHMAMQDTVGAMPFLEEGIRLYPETTFYFGSMISIYQAQGRYKEAVALIDKALKVTPDNPNLLVLRGNVYFLAQEWDRAVEVYRQVLRQSPDNYDALFNLGQVYYNQAVSILANPLSSRLEEKKAKEYFRQSLPQLEAAYKITPDQVRDLLGNVYYRLGLEQKYAELYTDKPSSK</sequence>
<keyword evidence="2 3" id="KW-0802">TPR repeat</keyword>
<dbReference type="PANTHER" id="PTHR44943">
    <property type="entry name" value="CELLULOSE SYNTHASE OPERON PROTEIN C"/>
    <property type="match status" value="1"/>
</dbReference>
<evidence type="ECO:0000313" key="4">
    <source>
        <dbReference type="EMBL" id="KXB78218.1"/>
    </source>
</evidence>
<dbReference type="AlphaFoldDB" id="A0A134BE55"/>
<protein>
    <submittedName>
        <fullName evidence="4">Tetratricopeptide repeat protein</fullName>
    </submittedName>
</protein>
<accession>A0A134BE55</accession>
<dbReference type="SMART" id="SM00028">
    <property type="entry name" value="TPR"/>
    <property type="match status" value="4"/>
</dbReference>
<dbReference type="Pfam" id="PF13414">
    <property type="entry name" value="TPR_11"/>
    <property type="match status" value="1"/>
</dbReference>
<dbReference type="Pfam" id="PF13176">
    <property type="entry name" value="TPR_7"/>
    <property type="match status" value="1"/>
</dbReference>
<dbReference type="InterPro" id="IPR019734">
    <property type="entry name" value="TPR_rpt"/>
</dbReference>
<proteinExistence type="predicted"/>
<dbReference type="EMBL" id="LSDK01000019">
    <property type="protein sequence ID" value="KXB78218.1"/>
    <property type="molecule type" value="Genomic_DNA"/>
</dbReference>
<dbReference type="PATRIC" id="fig|322095.3.peg.246"/>
<dbReference type="PANTHER" id="PTHR44943:SF8">
    <property type="entry name" value="TPR REPEAT-CONTAINING PROTEIN MJ0263"/>
    <property type="match status" value="1"/>
</dbReference>
<gene>
    <name evidence="4" type="ORF">HMPREF3185_00248</name>
</gene>
<dbReference type="Proteomes" id="UP000070224">
    <property type="component" value="Unassembled WGS sequence"/>
</dbReference>
<feature type="repeat" description="TPR" evidence="3">
    <location>
        <begin position="309"/>
        <end position="342"/>
    </location>
</feature>
<evidence type="ECO:0000256" key="3">
    <source>
        <dbReference type="PROSITE-ProRule" id="PRU00339"/>
    </source>
</evidence>
<dbReference type="SUPFAM" id="SSF48452">
    <property type="entry name" value="TPR-like"/>
    <property type="match status" value="1"/>
</dbReference>
<dbReference type="InterPro" id="IPR011990">
    <property type="entry name" value="TPR-like_helical_dom_sf"/>
</dbReference>
<organism evidence="4 5">
    <name type="scientific">Porphyromonas somerae</name>
    <dbReference type="NCBI Taxonomy" id="322095"/>
    <lineage>
        <taxon>Bacteria</taxon>
        <taxon>Pseudomonadati</taxon>
        <taxon>Bacteroidota</taxon>
        <taxon>Bacteroidia</taxon>
        <taxon>Bacteroidales</taxon>
        <taxon>Porphyromonadaceae</taxon>
        <taxon>Porphyromonas</taxon>
    </lineage>
</organism>
<dbReference type="STRING" id="322095.HMPREF3185_00248"/>
<evidence type="ECO:0000313" key="5">
    <source>
        <dbReference type="Proteomes" id="UP000070224"/>
    </source>
</evidence>
<comment type="caution">
    <text evidence="4">The sequence shown here is derived from an EMBL/GenBank/DDBJ whole genome shotgun (WGS) entry which is preliminary data.</text>
</comment>
<dbReference type="InterPro" id="IPR051685">
    <property type="entry name" value="Ycf3/AcsC/BcsC/TPR_MFPF"/>
</dbReference>
<keyword evidence="1" id="KW-0677">Repeat</keyword>
<reference evidence="5" key="1">
    <citation type="submission" date="2016-01" db="EMBL/GenBank/DDBJ databases">
        <authorList>
            <person name="Mitreva M."/>
            <person name="Pepin K.H."/>
            <person name="Mihindukulasuriya K.A."/>
            <person name="Fulton R."/>
            <person name="Fronick C."/>
            <person name="O'Laughlin M."/>
            <person name="Miner T."/>
            <person name="Herter B."/>
            <person name="Rosa B.A."/>
            <person name="Cordes M."/>
            <person name="Tomlinson C."/>
            <person name="Wollam A."/>
            <person name="Palsikar V.B."/>
            <person name="Mardis E.R."/>
            <person name="Wilson R.K."/>
        </authorList>
    </citation>
    <scope>NUCLEOTIDE SEQUENCE [LARGE SCALE GENOMIC DNA]</scope>
    <source>
        <strain evidence="5">KA00683</strain>
    </source>
</reference>
<evidence type="ECO:0000256" key="1">
    <source>
        <dbReference type="ARBA" id="ARBA00022737"/>
    </source>
</evidence>